<feature type="domain" description="Nicotinate/nicotinamide phosphoribosyltransferase" evidence="10">
    <location>
        <begin position="150"/>
        <end position="341"/>
    </location>
</feature>
<comment type="similarity">
    <text evidence="2 9">Belongs to the NAPRTase family.</text>
</comment>
<gene>
    <name evidence="13" type="ORF">SAMN05421855_105133</name>
</gene>
<evidence type="ECO:0000256" key="3">
    <source>
        <dbReference type="ARBA" id="ARBA00013236"/>
    </source>
</evidence>
<sequence>MNITAAYTDLYQLTMAQVYFSTKRRESAIFDYYFRNNPFKSGYSIFAGLEDVLDILETLEFTSSDISYLKQHGFEDDFLEYLKNFRFKGTIYSSKEGDVVFPNRPILQVEATIIEAQIIETLLLNILNFQTLIATKACRIRQSAKDKVLLDMGLRRAHATGGYYASRAAAIGGFDSTSNVKAAEDYNISCSGTMAHSFIQSYEDELKAFRDFARIRPKNCVLLIDTYNTLKSGLPNAITVAKEMEREGEQLLGIRLDSGDLAYLSKKVRVILDESNLEYVKIVASNQLDEYVIKSLKEQGAPIDIFGVGTNLVTGKPDAALDGVYKLSEYNGESRIKLSESINKVSLPCKKQVYRMLDANGMFYGADAVALYTEDKITYMEHPFDSTKSLEIDSFKKESLLEKVMENGKRIVPSRSVSEITEYSQSRLKQLPNEYKRFQNPHVYKIGLSTPLKQERDILIQKHKF</sequence>
<dbReference type="SUPFAM" id="SSF54675">
    <property type="entry name" value="Nicotinate/Quinolinate PRTase N-terminal domain-like"/>
    <property type="match status" value="1"/>
</dbReference>
<name>A0A1G7I7V4_9FLAO</name>
<accession>A0A1G7I7V4</accession>
<comment type="PTM">
    <text evidence="9">Transiently phosphorylated on a His residue during the reaction cycle. Phosphorylation strongly increases the affinity for substrates and increases the rate of nicotinate D-ribonucleotide production. Dephosphorylation regenerates the low-affinity form of the enzyme, leading to product release.</text>
</comment>
<dbReference type="Pfam" id="PF17956">
    <property type="entry name" value="NAPRTase_C"/>
    <property type="match status" value="1"/>
</dbReference>
<protein>
    <recommendedName>
        <fullName evidence="3 9">Nicotinate phosphoribosyltransferase</fullName>
        <ecNumber evidence="3 9">6.3.4.21</ecNumber>
    </recommendedName>
</protein>
<organism evidence="13 14">
    <name type="scientific">Ulvibacter litoralis</name>
    <dbReference type="NCBI Taxonomy" id="227084"/>
    <lineage>
        <taxon>Bacteria</taxon>
        <taxon>Pseudomonadati</taxon>
        <taxon>Bacteroidota</taxon>
        <taxon>Flavobacteriia</taxon>
        <taxon>Flavobacteriales</taxon>
        <taxon>Flavobacteriaceae</taxon>
        <taxon>Ulvibacter</taxon>
    </lineage>
</organism>
<evidence type="ECO:0000313" key="14">
    <source>
        <dbReference type="Proteomes" id="UP000199321"/>
    </source>
</evidence>
<dbReference type="OrthoDB" id="9770610at2"/>
<dbReference type="Gene3D" id="3.20.20.70">
    <property type="entry name" value="Aldolase class I"/>
    <property type="match status" value="1"/>
</dbReference>
<dbReference type="InterPro" id="IPR041525">
    <property type="entry name" value="N/Namide_PRibTrfase"/>
</dbReference>
<feature type="domain" description="Nicotinate phosphoribosyltransferase N-terminal" evidence="11">
    <location>
        <begin position="8"/>
        <end position="128"/>
    </location>
</feature>
<dbReference type="Gene3D" id="3.20.140.10">
    <property type="entry name" value="nicotinate phosphoribosyltransferase"/>
    <property type="match status" value="1"/>
</dbReference>
<evidence type="ECO:0000256" key="5">
    <source>
        <dbReference type="ARBA" id="ARBA00022598"/>
    </source>
</evidence>
<dbReference type="NCBIfam" id="NF009131">
    <property type="entry name" value="PRK12484.1"/>
    <property type="match status" value="1"/>
</dbReference>
<proteinExistence type="inferred from homology"/>
<dbReference type="InterPro" id="IPR007229">
    <property type="entry name" value="Nic_PRibTrfase-Fam"/>
</dbReference>
<evidence type="ECO:0000259" key="10">
    <source>
        <dbReference type="Pfam" id="PF04095"/>
    </source>
</evidence>
<keyword evidence="7 9" id="KW-0808">Transferase</keyword>
<evidence type="ECO:0000256" key="8">
    <source>
        <dbReference type="ARBA" id="ARBA00048668"/>
    </source>
</evidence>
<dbReference type="FunFam" id="3.20.20.70:FF:000076">
    <property type="entry name" value="Nicotinate phosphoribosyltransferase"/>
    <property type="match status" value="1"/>
</dbReference>
<dbReference type="SUPFAM" id="SSF51690">
    <property type="entry name" value="Nicotinate/Quinolinate PRTase C-terminal domain-like"/>
    <property type="match status" value="1"/>
</dbReference>
<dbReference type="CDD" id="cd01570">
    <property type="entry name" value="NAPRTase_A"/>
    <property type="match status" value="1"/>
</dbReference>
<dbReference type="GO" id="GO:0034355">
    <property type="term" value="P:NAD+ biosynthetic process via the salvage pathway"/>
    <property type="evidence" value="ECO:0007669"/>
    <property type="project" value="TreeGrafter"/>
</dbReference>
<keyword evidence="13" id="KW-0328">Glycosyltransferase</keyword>
<comment type="function">
    <text evidence="9">Catalyzes the first step in the biosynthesis of NAD from nicotinic acid, the ATP-dependent synthesis of beta-nicotinate D-ribonucleotide from nicotinate and 5-phospho-D-ribose 1-phosphate.</text>
</comment>
<dbReference type="NCBIfam" id="TIGR01513">
    <property type="entry name" value="NAPRTase_put"/>
    <property type="match status" value="1"/>
</dbReference>
<evidence type="ECO:0000313" key="13">
    <source>
        <dbReference type="EMBL" id="SDF08673.1"/>
    </source>
</evidence>
<evidence type="ECO:0000259" key="11">
    <source>
        <dbReference type="Pfam" id="PF17767"/>
    </source>
</evidence>
<dbReference type="UniPathway" id="UPA00253">
    <property type="reaction ID" value="UER00457"/>
</dbReference>
<evidence type="ECO:0000256" key="1">
    <source>
        <dbReference type="ARBA" id="ARBA00004952"/>
    </source>
</evidence>
<dbReference type="Pfam" id="PF04095">
    <property type="entry name" value="NAPRTase"/>
    <property type="match status" value="1"/>
</dbReference>
<dbReference type="GO" id="GO:0047280">
    <property type="term" value="F:nicotinamide phosphoribosyltransferase activity"/>
    <property type="evidence" value="ECO:0007669"/>
    <property type="project" value="UniProtKB-ARBA"/>
</dbReference>
<dbReference type="STRING" id="227084.SAMN05421855_105133"/>
<reference evidence="13 14" key="1">
    <citation type="submission" date="2016-10" db="EMBL/GenBank/DDBJ databases">
        <authorList>
            <person name="de Groot N.N."/>
        </authorList>
    </citation>
    <scope>NUCLEOTIDE SEQUENCE [LARGE SCALE GENOMIC DNA]</scope>
    <source>
        <strain evidence="13 14">DSM 16195</strain>
    </source>
</reference>
<dbReference type="GO" id="GO:0004516">
    <property type="term" value="F:nicotinate phosphoribosyltransferase activity"/>
    <property type="evidence" value="ECO:0007669"/>
    <property type="project" value="UniProtKB-UniRule"/>
</dbReference>
<evidence type="ECO:0000256" key="7">
    <source>
        <dbReference type="ARBA" id="ARBA00022679"/>
    </source>
</evidence>
<dbReference type="EC" id="6.3.4.21" evidence="3 9"/>
<evidence type="ECO:0000256" key="6">
    <source>
        <dbReference type="ARBA" id="ARBA00022642"/>
    </source>
</evidence>
<dbReference type="InterPro" id="IPR006405">
    <property type="entry name" value="Nic_PRibTrfase_pncB"/>
</dbReference>
<dbReference type="InterPro" id="IPR013785">
    <property type="entry name" value="Aldolase_TIM"/>
</dbReference>
<keyword evidence="14" id="KW-1185">Reference proteome</keyword>
<dbReference type="Pfam" id="PF17767">
    <property type="entry name" value="NAPRTase_N"/>
    <property type="match status" value="1"/>
</dbReference>
<keyword evidence="6 9" id="KW-0662">Pyridine nucleotide biosynthesis</keyword>
<evidence type="ECO:0000256" key="2">
    <source>
        <dbReference type="ARBA" id="ARBA00010897"/>
    </source>
</evidence>
<dbReference type="AlphaFoldDB" id="A0A1G7I7V4"/>
<evidence type="ECO:0000256" key="9">
    <source>
        <dbReference type="RuleBase" id="RU365100"/>
    </source>
</evidence>
<dbReference type="NCBIfam" id="NF006695">
    <property type="entry name" value="PRK09243.1-2"/>
    <property type="match status" value="1"/>
</dbReference>
<dbReference type="PANTHER" id="PTHR11098:SF1">
    <property type="entry name" value="NICOTINATE PHOSPHORIBOSYLTRANSFERASE"/>
    <property type="match status" value="1"/>
</dbReference>
<dbReference type="InterPro" id="IPR036068">
    <property type="entry name" value="Nicotinate_pribotase-like_C"/>
</dbReference>
<dbReference type="GO" id="GO:0005829">
    <property type="term" value="C:cytosol"/>
    <property type="evidence" value="ECO:0007669"/>
    <property type="project" value="TreeGrafter"/>
</dbReference>
<keyword evidence="4" id="KW-0597">Phosphoprotein</keyword>
<dbReference type="Proteomes" id="UP000199321">
    <property type="component" value="Unassembled WGS sequence"/>
</dbReference>
<feature type="domain" description="Nicotinate phosphoribosyltransferase C-terminal" evidence="12">
    <location>
        <begin position="350"/>
        <end position="454"/>
    </location>
</feature>
<dbReference type="PIRSF" id="PIRSF000484">
    <property type="entry name" value="NAPRT"/>
    <property type="match status" value="1"/>
</dbReference>
<dbReference type="EMBL" id="FNBA01000005">
    <property type="protein sequence ID" value="SDF08673.1"/>
    <property type="molecule type" value="Genomic_DNA"/>
</dbReference>
<comment type="pathway">
    <text evidence="1 9">Cofactor biosynthesis; NAD(+) biosynthesis; nicotinate D-ribonucleotide from nicotinate: step 1/1.</text>
</comment>
<evidence type="ECO:0000256" key="4">
    <source>
        <dbReference type="ARBA" id="ARBA00022553"/>
    </source>
</evidence>
<keyword evidence="5 9" id="KW-0436">Ligase</keyword>
<comment type="catalytic activity">
    <reaction evidence="8 9">
        <text>5-phospho-alpha-D-ribose 1-diphosphate + nicotinate + ATP + H2O = nicotinate beta-D-ribonucleotide + ADP + phosphate + diphosphate</text>
        <dbReference type="Rhea" id="RHEA:36163"/>
        <dbReference type="ChEBI" id="CHEBI:15377"/>
        <dbReference type="ChEBI" id="CHEBI:30616"/>
        <dbReference type="ChEBI" id="CHEBI:32544"/>
        <dbReference type="ChEBI" id="CHEBI:33019"/>
        <dbReference type="ChEBI" id="CHEBI:43474"/>
        <dbReference type="ChEBI" id="CHEBI:57502"/>
        <dbReference type="ChEBI" id="CHEBI:58017"/>
        <dbReference type="ChEBI" id="CHEBI:456216"/>
        <dbReference type="EC" id="6.3.4.21"/>
    </reaction>
</comment>
<evidence type="ECO:0000259" key="12">
    <source>
        <dbReference type="Pfam" id="PF17956"/>
    </source>
</evidence>
<dbReference type="InterPro" id="IPR040727">
    <property type="entry name" value="NAPRTase_N"/>
</dbReference>
<dbReference type="PANTHER" id="PTHR11098">
    <property type="entry name" value="NICOTINATE PHOSPHORIBOSYLTRANSFERASE"/>
    <property type="match status" value="1"/>
</dbReference>
<dbReference type="InterPro" id="IPR041619">
    <property type="entry name" value="NAPRTase_C"/>
</dbReference>